<feature type="active site" description="Tele-AMP-histidine intermediate" evidence="1">
    <location>
        <position position="142"/>
    </location>
</feature>
<evidence type="ECO:0000256" key="2">
    <source>
        <dbReference type="PIRSR" id="PIRSR601310-3"/>
    </source>
</evidence>
<dbReference type="PANTHER" id="PTHR46648:SF1">
    <property type="entry name" value="ADENOSINE 5'-MONOPHOSPHORAMIDASE HNT1"/>
    <property type="match status" value="1"/>
</dbReference>
<dbReference type="SUPFAM" id="SSF54197">
    <property type="entry name" value="HIT-like"/>
    <property type="match status" value="1"/>
</dbReference>
<sequence>MTSHTLAAFRTDEARSHSHDDPDCTFCAIAHNYPHHPSLLEPLPSPASSPSSSASQPSPSAYITYSDPSSFAILDILPLRRGHTLVIPRKHIRQLSDLPLHQAAEFAKALVRATCMVGRALGDDRLQVITNQIYAQVVPHLHFHIVPAPPLPGGTAPQSSASQQQKEGSATGSKPTRSFSTALSSSSISLLKAFGHGRDELEDEDAVELTRRMREALQLLLKEEQEAKENGDRQQSGAGLKHKL</sequence>
<keyword evidence="7" id="KW-1185">Reference proteome</keyword>
<evidence type="ECO:0000313" key="6">
    <source>
        <dbReference type="EMBL" id="KAK0528854.1"/>
    </source>
</evidence>
<dbReference type="InterPro" id="IPR001310">
    <property type="entry name" value="Histidine_triad_HIT"/>
</dbReference>
<feature type="domain" description="HIT" evidence="5">
    <location>
        <begin position="49"/>
        <end position="157"/>
    </location>
</feature>
<dbReference type="InterPro" id="IPR011146">
    <property type="entry name" value="HIT-like"/>
</dbReference>
<dbReference type="AlphaFoldDB" id="A0AAN6JJW7"/>
<dbReference type="GO" id="GO:0009117">
    <property type="term" value="P:nucleotide metabolic process"/>
    <property type="evidence" value="ECO:0007669"/>
    <property type="project" value="TreeGrafter"/>
</dbReference>
<feature type="compositionally biased region" description="Polar residues" evidence="4">
    <location>
        <begin position="156"/>
        <end position="177"/>
    </location>
</feature>
<feature type="region of interest" description="Disordered" evidence="4">
    <location>
        <begin position="39"/>
        <end position="60"/>
    </location>
</feature>
<dbReference type="InterPro" id="IPR036265">
    <property type="entry name" value="HIT-like_sf"/>
</dbReference>
<feature type="compositionally biased region" description="Basic and acidic residues" evidence="4">
    <location>
        <begin position="222"/>
        <end position="232"/>
    </location>
</feature>
<dbReference type="Pfam" id="PF01230">
    <property type="entry name" value="HIT"/>
    <property type="match status" value="1"/>
</dbReference>
<dbReference type="PRINTS" id="PR00332">
    <property type="entry name" value="HISTRIAD"/>
</dbReference>
<dbReference type="PROSITE" id="PS51084">
    <property type="entry name" value="HIT_2"/>
    <property type="match status" value="1"/>
</dbReference>
<dbReference type="Gene3D" id="3.30.428.10">
    <property type="entry name" value="HIT-like"/>
    <property type="match status" value="1"/>
</dbReference>
<name>A0AAN6JJW7_9BASI</name>
<comment type="caution">
    <text evidence="6">The sequence shown here is derived from an EMBL/GenBank/DDBJ whole genome shotgun (WGS) entry which is preliminary data.</text>
</comment>
<dbReference type="GO" id="GO:0003824">
    <property type="term" value="F:catalytic activity"/>
    <property type="evidence" value="ECO:0007669"/>
    <property type="project" value="InterPro"/>
</dbReference>
<evidence type="ECO:0000256" key="3">
    <source>
        <dbReference type="PROSITE-ProRule" id="PRU00464"/>
    </source>
</evidence>
<reference evidence="6" key="1">
    <citation type="journal article" date="2023" name="PhytoFront">
        <title>Draft Genome Resources of Seven Strains of Tilletia horrida, Causal Agent of Kernel Smut of Rice.</title>
        <authorList>
            <person name="Khanal S."/>
            <person name="Antony Babu S."/>
            <person name="Zhou X.G."/>
        </authorList>
    </citation>
    <scope>NUCLEOTIDE SEQUENCE</scope>
    <source>
        <strain evidence="6">TX3</strain>
    </source>
</reference>
<evidence type="ECO:0000313" key="7">
    <source>
        <dbReference type="Proteomes" id="UP001176521"/>
    </source>
</evidence>
<organism evidence="6 7">
    <name type="scientific">Tilletia horrida</name>
    <dbReference type="NCBI Taxonomy" id="155126"/>
    <lineage>
        <taxon>Eukaryota</taxon>
        <taxon>Fungi</taxon>
        <taxon>Dikarya</taxon>
        <taxon>Basidiomycota</taxon>
        <taxon>Ustilaginomycotina</taxon>
        <taxon>Exobasidiomycetes</taxon>
        <taxon>Tilletiales</taxon>
        <taxon>Tilletiaceae</taxon>
        <taxon>Tilletia</taxon>
    </lineage>
</organism>
<protein>
    <recommendedName>
        <fullName evidence="5">HIT domain-containing protein</fullName>
    </recommendedName>
</protein>
<dbReference type="PANTHER" id="PTHR46648">
    <property type="entry name" value="HIT FAMILY PROTEIN 1"/>
    <property type="match status" value="1"/>
</dbReference>
<accession>A0AAN6JJW7</accession>
<feature type="short sequence motif" description="Histidine triad motif" evidence="2 3">
    <location>
        <begin position="140"/>
        <end position="144"/>
    </location>
</feature>
<feature type="region of interest" description="Disordered" evidence="4">
    <location>
        <begin position="222"/>
        <end position="244"/>
    </location>
</feature>
<evidence type="ECO:0000256" key="4">
    <source>
        <dbReference type="SAM" id="MobiDB-lite"/>
    </source>
</evidence>
<feature type="region of interest" description="Disordered" evidence="4">
    <location>
        <begin position="148"/>
        <end position="180"/>
    </location>
</feature>
<proteinExistence type="predicted"/>
<dbReference type="Proteomes" id="UP001176521">
    <property type="component" value="Unassembled WGS sequence"/>
</dbReference>
<evidence type="ECO:0000256" key="1">
    <source>
        <dbReference type="PIRSR" id="PIRSR601310-1"/>
    </source>
</evidence>
<gene>
    <name evidence="6" type="ORF">OC842_004435</name>
</gene>
<evidence type="ECO:0000259" key="5">
    <source>
        <dbReference type="PROSITE" id="PS51084"/>
    </source>
</evidence>
<dbReference type="EMBL" id="JAPDMQ010000261">
    <property type="protein sequence ID" value="KAK0528854.1"/>
    <property type="molecule type" value="Genomic_DNA"/>
</dbReference>